<proteinExistence type="predicted"/>
<gene>
    <name evidence="1" type="ORF">CLG96_04440</name>
</gene>
<dbReference type="AlphaFoldDB" id="A0A2T5G2H2"/>
<comment type="caution">
    <text evidence="1">The sequence shown here is derived from an EMBL/GenBank/DDBJ whole genome shotgun (WGS) entry which is preliminary data.</text>
</comment>
<name>A0A2T5G2H2_9SPHN</name>
<dbReference type="RefSeq" id="WP_107966587.1">
    <property type="nucleotide sequence ID" value="NZ_NWBU01000004.1"/>
</dbReference>
<reference evidence="1 2" key="1">
    <citation type="submission" date="2017-09" db="EMBL/GenBank/DDBJ databases">
        <title>Sphingomonas panjinensis sp.nov., isolated from oil-contaminated soil.</title>
        <authorList>
            <person name="Wang L."/>
            <person name="Chen L."/>
        </authorList>
    </citation>
    <scope>NUCLEOTIDE SEQUENCE [LARGE SCALE GENOMIC DNA]</scope>
    <source>
        <strain evidence="1 2">FW-11</strain>
    </source>
</reference>
<accession>A0A2T5G2H2</accession>
<keyword evidence="2" id="KW-1185">Reference proteome</keyword>
<dbReference type="EMBL" id="NWBU01000004">
    <property type="protein sequence ID" value="PTQ13352.1"/>
    <property type="molecule type" value="Genomic_DNA"/>
</dbReference>
<dbReference type="Proteomes" id="UP000244162">
    <property type="component" value="Unassembled WGS sequence"/>
</dbReference>
<evidence type="ECO:0000313" key="1">
    <source>
        <dbReference type="EMBL" id="PTQ13352.1"/>
    </source>
</evidence>
<evidence type="ECO:0000313" key="2">
    <source>
        <dbReference type="Proteomes" id="UP000244162"/>
    </source>
</evidence>
<protein>
    <submittedName>
        <fullName evidence="1">Uncharacterized protein</fullName>
    </submittedName>
</protein>
<dbReference type="OrthoDB" id="7203877at2"/>
<sequence length="146" mass="16197">MADIAERLSDQDQLGALAQRLIESVSAVRLSAGEISIVRWELCRHLLAQLSDEDEMLYPGVRPGGTMRVRQASSALPQDAAGFSEWLRAYMAMWTPDRIRQDSVGFCSDTIRILAALLRRIERESRIDALSLAEPSATSPGRIRLG</sequence>
<organism evidence="1 2">
    <name type="scientific">Sphingomonas oleivorans</name>
    <dbReference type="NCBI Taxonomy" id="1735121"/>
    <lineage>
        <taxon>Bacteria</taxon>
        <taxon>Pseudomonadati</taxon>
        <taxon>Pseudomonadota</taxon>
        <taxon>Alphaproteobacteria</taxon>
        <taxon>Sphingomonadales</taxon>
        <taxon>Sphingomonadaceae</taxon>
        <taxon>Sphingomonas</taxon>
    </lineage>
</organism>